<dbReference type="OrthoDB" id="2094269at2759"/>
<evidence type="ECO:0000256" key="2">
    <source>
        <dbReference type="ARBA" id="ARBA00022801"/>
    </source>
</evidence>
<evidence type="ECO:0000313" key="4">
    <source>
        <dbReference type="EMBL" id="KXX76090.1"/>
    </source>
</evidence>
<evidence type="ECO:0000313" key="5">
    <source>
        <dbReference type="Proteomes" id="UP000078237"/>
    </source>
</evidence>
<organism evidence="4 5">
    <name type="scientific">Madurella mycetomatis</name>
    <dbReference type="NCBI Taxonomy" id="100816"/>
    <lineage>
        <taxon>Eukaryota</taxon>
        <taxon>Fungi</taxon>
        <taxon>Dikarya</taxon>
        <taxon>Ascomycota</taxon>
        <taxon>Pezizomycotina</taxon>
        <taxon>Sordariomycetes</taxon>
        <taxon>Sordariomycetidae</taxon>
        <taxon>Sordariales</taxon>
        <taxon>Sordariales incertae sedis</taxon>
        <taxon>Madurella</taxon>
    </lineage>
</organism>
<proteinExistence type="inferred from homology"/>
<dbReference type="Pfam" id="PF03959">
    <property type="entry name" value="FSH1"/>
    <property type="match status" value="1"/>
</dbReference>
<evidence type="ECO:0000259" key="3">
    <source>
        <dbReference type="Pfam" id="PF03959"/>
    </source>
</evidence>
<name>A0A175VYJ7_9PEZI</name>
<dbReference type="EMBL" id="LCTW02000230">
    <property type="protein sequence ID" value="KXX76090.1"/>
    <property type="molecule type" value="Genomic_DNA"/>
</dbReference>
<gene>
    <name evidence="4" type="ORF">MMYC01_206741</name>
</gene>
<comment type="similarity">
    <text evidence="1">Belongs to the LovG family.</text>
</comment>
<reference evidence="4 5" key="1">
    <citation type="journal article" date="2016" name="Genome Announc.">
        <title>Genome Sequence of Madurella mycetomatis mm55, Isolated from a Human Mycetoma Case in Sudan.</title>
        <authorList>
            <person name="Smit S."/>
            <person name="Derks M.F."/>
            <person name="Bervoets S."/>
            <person name="Fahal A."/>
            <person name="van Leeuwen W."/>
            <person name="van Belkum A."/>
            <person name="van de Sande W.W."/>
        </authorList>
    </citation>
    <scope>NUCLEOTIDE SEQUENCE [LARGE SCALE GENOMIC DNA]</scope>
    <source>
        <strain evidence="5">mm55</strain>
    </source>
</reference>
<dbReference type="SUPFAM" id="SSF53474">
    <property type="entry name" value="alpha/beta-Hydrolases"/>
    <property type="match status" value="1"/>
</dbReference>
<sequence length="226" mass="24482">MPPKILFLHGSGTNAAIFRVQSRKLAALLSPHFELVYLDAFLPCAPGPGVLPFFEGSEPYLKWLCDSTPQDEARYWGDHASAGAGGSASLERLVAEYKRLGPFVGVVGFSQGAKAGMYLLRRLEELSKGGLDAIGMRFFLAVCGTARPRDGAVPSVAVESIHVIGDVDPWKEASETLVGYFEAASRKVVRFKEGHHMPAEDGVNKFVAELVIAAYEDSEGIREALR</sequence>
<dbReference type="InterPro" id="IPR029058">
    <property type="entry name" value="AB_hydrolase_fold"/>
</dbReference>
<keyword evidence="2" id="KW-0378">Hydrolase</keyword>
<feature type="domain" description="Serine hydrolase" evidence="3">
    <location>
        <begin position="3"/>
        <end position="203"/>
    </location>
</feature>
<dbReference type="AlphaFoldDB" id="A0A175VYJ7"/>
<dbReference type="Gene3D" id="3.40.50.1820">
    <property type="entry name" value="alpha/beta hydrolase"/>
    <property type="match status" value="1"/>
</dbReference>
<dbReference type="GO" id="GO:0016787">
    <property type="term" value="F:hydrolase activity"/>
    <property type="evidence" value="ECO:0007669"/>
    <property type="project" value="UniProtKB-KW"/>
</dbReference>
<keyword evidence="5" id="KW-1185">Reference proteome</keyword>
<comment type="caution">
    <text evidence="4">The sequence shown here is derived from an EMBL/GenBank/DDBJ whole genome shotgun (WGS) entry which is preliminary data.</text>
</comment>
<dbReference type="InterPro" id="IPR005645">
    <property type="entry name" value="FSH-like_dom"/>
</dbReference>
<dbReference type="GO" id="GO:0005634">
    <property type="term" value="C:nucleus"/>
    <property type="evidence" value="ECO:0007669"/>
    <property type="project" value="TreeGrafter"/>
</dbReference>
<dbReference type="GO" id="GO:0005737">
    <property type="term" value="C:cytoplasm"/>
    <property type="evidence" value="ECO:0007669"/>
    <property type="project" value="TreeGrafter"/>
</dbReference>
<accession>A0A175VYJ7</accession>
<evidence type="ECO:0000256" key="1">
    <source>
        <dbReference type="ARBA" id="ARBA00005863"/>
    </source>
</evidence>
<protein>
    <submittedName>
        <fullName evidence="4">Esterase LovG</fullName>
    </submittedName>
</protein>
<dbReference type="PANTHER" id="PTHR48070">
    <property type="entry name" value="ESTERASE OVCA2"/>
    <property type="match status" value="1"/>
</dbReference>
<dbReference type="InterPro" id="IPR050593">
    <property type="entry name" value="LovG"/>
</dbReference>
<dbReference type="Proteomes" id="UP000078237">
    <property type="component" value="Unassembled WGS sequence"/>
</dbReference>
<dbReference type="GO" id="GO:0044550">
    <property type="term" value="P:secondary metabolite biosynthetic process"/>
    <property type="evidence" value="ECO:0007669"/>
    <property type="project" value="TreeGrafter"/>
</dbReference>
<dbReference type="VEuPathDB" id="FungiDB:MMYC01_206741"/>
<dbReference type="PANTHER" id="PTHR48070:SF3">
    <property type="entry name" value="ESTERASE DBAE-RELATED"/>
    <property type="match status" value="1"/>
</dbReference>